<dbReference type="PIRSF" id="PIRSF017082">
    <property type="entry name" value="YflP"/>
    <property type="match status" value="1"/>
</dbReference>
<dbReference type="OrthoDB" id="8443386at2"/>
<dbReference type="Gene3D" id="3.40.190.10">
    <property type="entry name" value="Periplasmic binding protein-like II"/>
    <property type="match status" value="1"/>
</dbReference>
<evidence type="ECO:0000256" key="1">
    <source>
        <dbReference type="ARBA" id="ARBA00006987"/>
    </source>
</evidence>
<dbReference type="InterPro" id="IPR042100">
    <property type="entry name" value="Bug_dom1"/>
</dbReference>
<dbReference type="EMBL" id="AP014946">
    <property type="protein sequence ID" value="BAT59462.1"/>
    <property type="molecule type" value="Genomic_DNA"/>
</dbReference>
<evidence type="ECO:0000313" key="3">
    <source>
        <dbReference type="Proteomes" id="UP000236884"/>
    </source>
</evidence>
<dbReference type="Gene3D" id="3.40.190.150">
    <property type="entry name" value="Bordetella uptake gene, domain 1"/>
    <property type="match status" value="1"/>
</dbReference>
<dbReference type="KEGG" id="vgo:GJW-30_1_01995"/>
<dbReference type="Proteomes" id="UP000236884">
    <property type="component" value="Chromosome"/>
</dbReference>
<sequence length="321" mass="34239">MLRLLLFVGAFVVAVFGAPAFSQSSWPERNITLVVPFAAGGSSDITARLVAERLSKELGRTIVVENRAGAGGNIGAATVARATPDGYTLLLSTSTMAVNAALYKNMGFDLKADLVPISQLTTIPNVLIVAADFPAKSLAEFIEHTRRAKPQVTYGSAGVGTSQHMAAELFKKAAQIDWVHVPYKGGAQANNDLLAGHIQAVFAPMVEILPFIEAGKVRPLGVTTLQRSPRLPNVSTIDESLKGFEFQLWNGLFAPKGTPNDIIERLAAATRVALADPALSRQFNDQGTIIIGSSPREFATFLGEQIERMGALVRDSGARID</sequence>
<comment type="similarity">
    <text evidence="1">Belongs to the UPF0065 (bug) family.</text>
</comment>
<organism evidence="2 3">
    <name type="scientific">Variibacter gotjawalensis</name>
    <dbReference type="NCBI Taxonomy" id="1333996"/>
    <lineage>
        <taxon>Bacteria</taxon>
        <taxon>Pseudomonadati</taxon>
        <taxon>Pseudomonadota</taxon>
        <taxon>Alphaproteobacteria</taxon>
        <taxon>Hyphomicrobiales</taxon>
        <taxon>Nitrobacteraceae</taxon>
        <taxon>Variibacter</taxon>
    </lineage>
</organism>
<keyword evidence="3" id="KW-1185">Reference proteome</keyword>
<dbReference type="AlphaFoldDB" id="A0A0S3PU20"/>
<protein>
    <submittedName>
        <fullName evidence="2">Tripartite tricarboxylate transporter family receptor</fullName>
    </submittedName>
</protein>
<proteinExistence type="inferred from homology"/>
<dbReference type="InterPro" id="IPR005064">
    <property type="entry name" value="BUG"/>
</dbReference>
<gene>
    <name evidence="2" type="ORF">GJW-30_1_01995</name>
</gene>
<evidence type="ECO:0000313" key="2">
    <source>
        <dbReference type="EMBL" id="BAT59462.1"/>
    </source>
</evidence>
<accession>A0A0S3PU20</accession>
<dbReference type="RefSeq" id="WP_096354858.1">
    <property type="nucleotide sequence ID" value="NZ_AP014946.1"/>
</dbReference>
<keyword evidence="2" id="KW-0675">Receptor</keyword>
<dbReference type="PANTHER" id="PTHR42928">
    <property type="entry name" value="TRICARBOXYLATE-BINDING PROTEIN"/>
    <property type="match status" value="1"/>
</dbReference>
<dbReference type="PANTHER" id="PTHR42928:SF5">
    <property type="entry name" value="BLR1237 PROTEIN"/>
    <property type="match status" value="1"/>
</dbReference>
<dbReference type="CDD" id="cd13578">
    <property type="entry name" value="PBP2_Bug27"/>
    <property type="match status" value="1"/>
</dbReference>
<dbReference type="SUPFAM" id="SSF53850">
    <property type="entry name" value="Periplasmic binding protein-like II"/>
    <property type="match status" value="1"/>
</dbReference>
<reference evidence="2 3" key="1">
    <citation type="submission" date="2015-08" db="EMBL/GenBank/DDBJ databases">
        <title>Investigation of the bacterial diversity of lava forest soil.</title>
        <authorList>
            <person name="Lee J.S."/>
        </authorList>
    </citation>
    <scope>NUCLEOTIDE SEQUENCE [LARGE SCALE GENOMIC DNA]</scope>
    <source>
        <strain evidence="2 3">GJW-30</strain>
    </source>
</reference>
<dbReference type="Pfam" id="PF03401">
    <property type="entry name" value="TctC"/>
    <property type="match status" value="1"/>
</dbReference>
<name>A0A0S3PU20_9BRAD</name>